<dbReference type="EMBL" id="JRUN01000063">
    <property type="protein sequence ID" value="KHD84389.1"/>
    <property type="molecule type" value="Genomic_DNA"/>
</dbReference>
<dbReference type="PRINTS" id="PR00097">
    <property type="entry name" value="ANTSNTHASEII"/>
</dbReference>
<evidence type="ECO:0000313" key="3">
    <source>
        <dbReference type="EMBL" id="KHD84389.1"/>
    </source>
</evidence>
<reference evidence="4 6" key="2">
    <citation type="submission" date="2020-02" db="EMBL/GenBank/DDBJ databases">
        <authorList>
            <person name="Feng H."/>
        </authorList>
    </citation>
    <scope>NUCLEOTIDE SEQUENCE [LARGE SCALE GENOMIC DNA]</scope>
    <source>
        <strain evidence="4 6">Gsoil 114</strain>
    </source>
</reference>
<evidence type="ECO:0000256" key="1">
    <source>
        <dbReference type="ARBA" id="ARBA00022962"/>
    </source>
</evidence>
<reference evidence="4 6" key="3">
    <citation type="submission" date="2020-03" db="EMBL/GenBank/DDBJ databases">
        <title>Bacillus aquiflavi sp. nov., isolated from yellow water of strong flavor Chinese baijiu in Yibin region of China.</title>
        <authorList>
            <person name="Xie J."/>
        </authorList>
    </citation>
    <scope>NUCLEOTIDE SEQUENCE [LARGE SCALE GENOMIC DNA]</scope>
    <source>
        <strain evidence="4 6">Gsoil 114</strain>
    </source>
</reference>
<dbReference type="GO" id="GO:0000162">
    <property type="term" value="P:L-tryptophan biosynthetic process"/>
    <property type="evidence" value="ECO:0007669"/>
    <property type="project" value="TreeGrafter"/>
</dbReference>
<dbReference type="GO" id="GO:0004049">
    <property type="term" value="F:anthranilate synthase activity"/>
    <property type="evidence" value="ECO:0007669"/>
    <property type="project" value="TreeGrafter"/>
</dbReference>
<dbReference type="Pfam" id="PF00117">
    <property type="entry name" value="GATase"/>
    <property type="match status" value="1"/>
</dbReference>
<protein>
    <submittedName>
        <fullName evidence="4">Aminodeoxychorismate/anthranilate synthase component II</fullName>
    </submittedName>
    <submittedName>
        <fullName evidence="3">Anthranilate synthase subunit II</fullName>
    </submittedName>
</protein>
<evidence type="ECO:0000259" key="2">
    <source>
        <dbReference type="Pfam" id="PF00117"/>
    </source>
</evidence>
<evidence type="ECO:0000313" key="5">
    <source>
        <dbReference type="Proteomes" id="UP000030588"/>
    </source>
</evidence>
<dbReference type="SUPFAM" id="SSF52317">
    <property type="entry name" value="Class I glutamine amidotransferase-like"/>
    <property type="match status" value="1"/>
</dbReference>
<gene>
    <name evidence="4" type="ORF">G4D61_09420</name>
    <name evidence="3" type="ORF">NG54_15755</name>
</gene>
<proteinExistence type="predicted"/>
<dbReference type="InterPro" id="IPR050472">
    <property type="entry name" value="Anth_synth/Amidotransfase"/>
</dbReference>
<dbReference type="AlphaFoldDB" id="A0A0A6VCZ0"/>
<dbReference type="PANTHER" id="PTHR43418:SF4">
    <property type="entry name" value="MULTIFUNCTIONAL TRYPTOPHAN BIOSYNTHESIS PROTEIN"/>
    <property type="match status" value="1"/>
</dbReference>
<evidence type="ECO:0000313" key="4">
    <source>
        <dbReference type="EMBL" id="NEY20178.1"/>
    </source>
</evidence>
<organism evidence="3 5">
    <name type="scientific">Heyndrickxia ginsengihumi</name>
    <dbReference type="NCBI Taxonomy" id="363870"/>
    <lineage>
        <taxon>Bacteria</taxon>
        <taxon>Bacillati</taxon>
        <taxon>Bacillota</taxon>
        <taxon>Bacilli</taxon>
        <taxon>Bacillales</taxon>
        <taxon>Bacillaceae</taxon>
        <taxon>Heyndrickxia</taxon>
    </lineage>
</organism>
<reference evidence="3 5" key="1">
    <citation type="submission" date="2014-10" db="EMBL/GenBank/DDBJ databases">
        <title>Draft genome of phytase producing Bacillus ginsengihumi strain M2.11.</title>
        <authorList>
            <person name="Toymentseva A."/>
            <person name="Boulygina E.A."/>
            <person name="Kazakov S.V."/>
            <person name="Kayumov I."/>
            <person name="Suleimanova A.D."/>
            <person name="Mardanova A.M."/>
            <person name="Maria S.N."/>
            <person name="Sergey M.Y."/>
            <person name="Sharipova M.R."/>
        </authorList>
    </citation>
    <scope>NUCLEOTIDE SEQUENCE [LARGE SCALE GENOMIC DNA]</scope>
    <source>
        <strain evidence="3 5">M2.11</strain>
    </source>
</reference>
<dbReference type="PANTHER" id="PTHR43418">
    <property type="entry name" value="MULTIFUNCTIONAL TRYPTOPHAN BIOSYNTHESIS PROTEIN-RELATED"/>
    <property type="match status" value="1"/>
</dbReference>
<dbReference type="GO" id="GO:0005829">
    <property type="term" value="C:cytosol"/>
    <property type="evidence" value="ECO:0007669"/>
    <property type="project" value="TreeGrafter"/>
</dbReference>
<dbReference type="RefSeq" id="WP_025728033.1">
    <property type="nucleotide sequence ID" value="NZ_JAAIWK010000013.1"/>
</dbReference>
<dbReference type="PRINTS" id="PR00099">
    <property type="entry name" value="CPSGATASE"/>
</dbReference>
<dbReference type="EMBL" id="JAAIWK010000013">
    <property type="protein sequence ID" value="NEY20178.1"/>
    <property type="molecule type" value="Genomic_DNA"/>
</dbReference>
<dbReference type="InterPro" id="IPR029062">
    <property type="entry name" value="Class_I_gatase-like"/>
</dbReference>
<evidence type="ECO:0000313" key="6">
    <source>
        <dbReference type="Proteomes" id="UP000476934"/>
    </source>
</evidence>
<dbReference type="Proteomes" id="UP000476934">
    <property type="component" value="Unassembled WGS sequence"/>
</dbReference>
<dbReference type="CDD" id="cd01743">
    <property type="entry name" value="GATase1_Anthranilate_Synthase"/>
    <property type="match status" value="1"/>
</dbReference>
<name>A0A0A6VCZ0_9BACI</name>
<dbReference type="NCBIfam" id="TIGR00566">
    <property type="entry name" value="trpG_papA"/>
    <property type="match status" value="1"/>
</dbReference>
<dbReference type="InterPro" id="IPR017926">
    <property type="entry name" value="GATASE"/>
</dbReference>
<comment type="caution">
    <text evidence="3">The sequence shown here is derived from an EMBL/GenBank/DDBJ whole genome shotgun (WGS) entry which is preliminary data.</text>
</comment>
<dbReference type="Proteomes" id="UP000030588">
    <property type="component" value="Unassembled WGS sequence"/>
</dbReference>
<keyword evidence="1" id="KW-0315">Glutamine amidotransferase</keyword>
<accession>A0A0A6VCZ0</accession>
<dbReference type="PROSITE" id="PS51273">
    <property type="entry name" value="GATASE_TYPE_1"/>
    <property type="match status" value="1"/>
</dbReference>
<dbReference type="InterPro" id="IPR006221">
    <property type="entry name" value="TrpG/PapA_dom"/>
</dbReference>
<dbReference type="OrthoDB" id="9804328at2"/>
<dbReference type="FunFam" id="3.40.50.880:FF:000003">
    <property type="entry name" value="Anthranilate synthase component II"/>
    <property type="match status" value="1"/>
</dbReference>
<sequence>MILLLDNYDSFTYNLYQYLCEMDEEVKVFRNDHITVEEIEALAPEAIIVSPGPGIPEDAGISVDVITRLYKKIPILGVCLGHQAIGKAFGATIEKAKTIMHGKTSFIEHNGKDLFKNIQVPFKVMRYHSLVIEEKSMPAELEITARSTDDHEIMAVKHREYKVFGVQFHPESIGTEEGKAILRNFLEEVRRVEQYETIS</sequence>
<dbReference type="PRINTS" id="PR00096">
    <property type="entry name" value="GATASE"/>
</dbReference>
<keyword evidence="6" id="KW-1185">Reference proteome</keyword>
<dbReference type="Gene3D" id="3.40.50.880">
    <property type="match status" value="1"/>
</dbReference>
<dbReference type="STRING" id="363870.NG54_15755"/>
<feature type="domain" description="Glutamine amidotransferase" evidence="2">
    <location>
        <begin position="3"/>
        <end position="188"/>
    </location>
</feature>